<dbReference type="Proteomes" id="UP000613011">
    <property type="component" value="Unassembled WGS sequence"/>
</dbReference>
<evidence type="ECO:0000259" key="10">
    <source>
        <dbReference type="Pfam" id="PF04290"/>
    </source>
</evidence>
<feature type="transmembrane region" description="Helical" evidence="9">
    <location>
        <begin position="91"/>
        <end position="110"/>
    </location>
</feature>
<evidence type="ECO:0000256" key="5">
    <source>
        <dbReference type="ARBA" id="ARBA00022692"/>
    </source>
</evidence>
<dbReference type="GO" id="GO:0005886">
    <property type="term" value="C:plasma membrane"/>
    <property type="evidence" value="ECO:0007669"/>
    <property type="project" value="UniProtKB-SubCell"/>
</dbReference>
<keyword evidence="5 9" id="KW-0812">Transmembrane</keyword>
<protein>
    <recommendedName>
        <fullName evidence="9">TRAP transporter small permease protein</fullName>
    </recommendedName>
</protein>
<feature type="domain" description="Tripartite ATP-independent periplasmic transporters DctQ component" evidence="10">
    <location>
        <begin position="27"/>
        <end position="158"/>
    </location>
</feature>
<keyword evidence="3" id="KW-1003">Cell membrane</keyword>
<evidence type="ECO:0000256" key="9">
    <source>
        <dbReference type="RuleBase" id="RU369079"/>
    </source>
</evidence>
<keyword evidence="6 9" id="KW-1133">Transmembrane helix</keyword>
<comment type="function">
    <text evidence="9">Part of the tripartite ATP-independent periplasmic (TRAP) transport system.</text>
</comment>
<keyword evidence="2 9" id="KW-0813">Transport</keyword>
<comment type="caution">
    <text evidence="11">The sequence shown here is derived from an EMBL/GenBank/DDBJ whole genome shotgun (WGS) entry which is preliminary data.</text>
</comment>
<evidence type="ECO:0000256" key="8">
    <source>
        <dbReference type="ARBA" id="ARBA00038436"/>
    </source>
</evidence>
<accession>A0A936ZT82</accession>
<keyword evidence="7 9" id="KW-0472">Membrane</keyword>
<reference evidence="11" key="1">
    <citation type="submission" date="2021-01" db="EMBL/GenBank/DDBJ databases">
        <title>Ramlibacter sp. strain AW1 16S ribosomal RNA gene Genome sequencing and assembly.</title>
        <authorList>
            <person name="Kang M."/>
        </authorList>
    </citation>
    <scope>NUCLEOTIDE SEQUENCE</scope>
    <source>
        <strain evidence="11">AW1</strain>
    </source>
</reference>
<name>A0A936ZT82_9BURK</name>
<comment type="subunit">
    <text evidence="9">The complex comprises the extracytoplasmic solute receptor protein and the two transmembrane proteins.</text>
</comment>
<evidence type="ECO:0000256" key="7">
    <source>
        <dbReference type="ARBA" id="ARBA00023136"/>
    </source>
</evidence>
<dbReference type="PANTHER" id="PTHR35011">
    <property type="entry name" value="2,3-DIKETO-L-GULONATE TRAP TRANSPORTER SMALL PERMEASE PROTEIN YIAM"/>
    <property type="match status" value="1"/>
</dbReference>
<feature type="transmembrane region" description="Helical" evidence="9">
    <location>
        <begin position="52"/>
        <end position="79"/>
    </location>
</feature>
<evidence type="ECO:0000256" key="3">
    <source>
        <dbReference type="ARBA" id="ARBA00022475"/>
    </source>
</evidence>
<dbReference type="InterPro" id="IPR007387">
    <property type="entry name" value="TRAP_DctQ"/>
</dbReference>
<evidence type="ECO:0000256" key="6">
    <source>
        <dbReference type="ARBA" id="ARBA00022989"/>
    </source>
</evidence>
<evidence type="ECO:0000256" key="4">
    <source>
        <dbReference type="ARBA" id="ARBA00022519"/>
    </source>
</evidence>
<dbReference type="EMBL" id="JAEQNA010000003">
    <property type="protein sequence ID" value="MBL0420720.1"/>
    <property type="molecule type" value="Genomic_DNA"/>
</dbReference>
<proteinExistence type="inferred from homology"/>
<feature type="transmembrane region" description="Helical" evidence="9">
    <location>
        <begin position="12"/>
        <end position="32"/>
    </location>
</feature>
<comment type="similarity">
    <text evidence="8 9">Belongs to the TRAP transporter small permease family.</text>
</comment>
<evidence type="ECO:0000313" key="12">
    <source>
        <dbReference type="Proteomes" id="UP000613011"/>
    </source>
</evidence>
<gene>
    <name evidence="11" type="ORF">JI739_10225</name>
</gene>
<dbReference type="Pfam" id="PF04290">
    <property type="entry name" value="DctQ"/>
    <property type="match status" value="1"/>
</dbReference>
<evidence type="ECO:0000256" key="1">
    <source>
        <dbReference type="ARBA" id="ARBA00004429"/>
    </source>
</evidence>
<feature type="transmembrane region" description="Helical" evidence="9">
    <location>
        <begin position="134"/>
        <end position="154"/>
    </location>
</feature>
<keyword evidence="12" id="KW-1185">Reference proteome</keyword>
<dbReference type="InterPro" id="IPR055348">
    <property type="entry name" value="DctQ"/>
</dbReference>
<comment type="subcellular location">
    <subcellularLocation>
        <location evidence="1 9">Cell inner membrane</location>
        <topology evidence="1 9">Multi-pass membrane protein</topology>
    </subcellularLocation>
</comment>
<keyword evidence="4 9" id="KW-0997">Cell inner membrane</keyword>
<evidence type="ECO:0000313" key="11">
    <source>
        <dbReference type="EMBL" id="MBL0420720.1"/>
    </source>
</evidence>
<evidence type="ECO:0000256" key="2">
    <source>
        <dbReference type="ARBA" id="ARBA00022448"/>
    </source>
</evidence>
<dbReference type="RefSeq" id="WP_201683802.1">
    <property type="nucleotide sequence ID" value="NZ_JAEQNA010000003.1"/>
</dbReference>
<dbReference type="AlphaFoldDB" id="A0A936ZT82"/>
<sequence length="177" mass="19717">MRRFHAFVEAVNGWFLTFSGVAVLLVLVGILWEIVSRNVFGLPTSWALDASRFALVFIFFLALAPALQSGSHVAVDILYEYLPAGPKRAMQIVALLLVVGFALLLLWYVWQETYEAFLYDGSFTATIPVKMKTIYWVGPLGVVQFLLTAVSLLLRSLQADPLARRQAVPERPARGTT</sequence>
<dbReference type="GO" id="GO:0022857">
    <property type="term" value="F:transmembrane transporter activity"/>
    <property type="evidence" value="ECO:0007669"/>
    <property type="project" value="UniProtKB-UniRule"/>
</dbReference>
<organism evidence="11 12">
    <name type="scientific">Ramlibacter aurantiacus</name>
    <dbReference type="NCBI Taxonomy" id="2801330"/>
    <lineage>
        <taxon>Bacteria</taxon>
        <taxon>Pseudomonadati</taxon>
        <taxon>Pseudomonadota</taxon>
        <taxon>Betaproteobacteria</taxon>
        <taxon>Burkholderiales</taxon>
        <taxon>Comamonadaceae</taxon>
        <taxon>Ramlibacter</taxon>
    </lineage>
</organism>